<organism evidence="3">
    <name type="scientific">gut metagenome</name>
    <dbReference type="NCBI Taxonomy" id="749906"/>
    <lineage>
        <taxon>unclassified sequences</taxon>
        <taxon>metagenomes</taxon>
        <taxon>organismal metagenomes</taxon>
    </lineage>
</organism>
<reference evidence="3" key="1">
    <citation type="journal article" date="2012" name="PLoS ONE">
        <title>Gene sets for utilization of primary and secondary nutrition supplies in the distal gut of endangered iberian lynx.</title>
        <authorList>
            <person name="Alcaide M."/>
            <person name="Messina E."/>
            <person name="Richter M."/>
            <person name="Bargiela R."/>
            <person name="Peplies J."/>
            <person name="Huws S.A."/>
            <person name="Newbold C.J."/>
            <person name="Golyshin P.N."/>
            <person name="Simon M.A."/>
            <person name="Lopez G."/>
            <person name="Yakimov M.M."/>
            <person name="Ferrer M."/>
        </authorList>
    </citation>
    <scope>NUCLEOTIDE SEQUENCE</scope>
</reference>
<sequence>MSYMADGKLVGEVEFEYGGSLDENLIPAVPEKEGFSGHWPEYDYSKLYFSDSIEAVYSPRQAAIASKELRDGTPLSLVLLEGDFSDNAKIKLNPYSGDGPQISEHETLEMWVMRLEDESKAYEKEYTVRFASPNPESDVKIRVYDGENWNNVSTGHNGSYITFKGTGDTLVFCAISSEKSGVPGPVIAIGSVVVLALAIVLVVMLRKKKKAAAAQNNVKVPEIPETTQTEAETKPNSEPKSEKPQKQKKKKKQNKK</sequence>
<keyword evidence="2" id="KW-0812">Transmembrane</keyword>
<evidence type="ECO:0000256" key="2">
    <source>
        <dbReference type="SAM" id="Phobius"/>
    </source>
</evidence>
<proteinExistence type="predicted"/>
<gene>
    <name evidence="3" type="ORF">EVA_11677</name>
</gene>
<feature type="transmembrane region" description="Helical" evidence="2">
    <location>
        <begin position="186"/>
        <end position="205"/>
    </location>
</feature>
<evidence type="ECO:0000256" key="1">
    <source>
        <dbReference type="SAM" id="MobiDB-lite"/>
    </source>
</evidence>
<protein>
    <submittedName>
        <fullName evidence="3">Uncharacterized protein</fullName>
    </submittedName>
</protein>
<feature type="compositionally biased region" description="Basic and acidic residues" evidence="1">
    <location>
        <begin position="231"/>
        <end position="245"/>
    </location>
</feature>
<dbReference type="EMBL" id="AMCI01003473">
    <property type="protein sequence ID" value="EJX00218.1"/>
    <property type="molecule type" value="Genomic_DNA"/>
</dbReference>
<feature type="compositionally biased region" description="Basic residues" evidence="1">
    <location>
        <begin position="246"/>
        <end position="256"/>
    </location>
</feature>
<keyword evidence="2" id="KW-1133">Transmembrane helix</keyword>
<keyword evidence="2" id="KW-0472">Membrane</keyword>
<evidence type="ECO:0000313" key="3">
    <source>
        <dbReference type="EMBL" id="EJX00218.1"/>
    </source>
</evidence>
<feature type="region of interest" description="Disordered" evidence="1">
    <location>
        <begin position="214"/>
        <end position="256"/>
    </location>
</feature>
<dbReference type="AlphaFoldDB" id="J9GEL7"/>
<name>J9GEL7_9ZZZZ</name>
<accession>J9GEL7</accession>
<comment type="caution">
    <text evidence="3">The sequence shown here is derived from an EMBL/GenBank/DDBJ whole genome shotgun (WGS) entry which is preliminary data.</text>
</comment>